<evidence type="ECO:0000313" key="5">
    <source>
        <dbReference type="Proteomes" id="UP000649739"/>
    </source>
</evidence>
<feature type="transmembrane region" description="Helical" evidence="2">
    <location>
        <begin position="57"/>
        <end position="75"/>
    </location>
</feature>
<feature type="transmembrane region" description="Helical" evidence="2">
    <location>
        <begin position="218"/>
        <end position="234"/>
    </location>
</feature>
<keyword evidence="2" id="KW-0812">Transmembrane</keyword>
<feature type="transmembrane region" description="Helical" evidence="2">
    <location>
        <begin position="144"/>
        <end position="161"/>
    </location>
</feature>
<protein>
    <submittedName>
        <fullName evidence="4">Transglutaminase</fullName>
    </submittedName>
</protein>
<dbReference type="InterPro" id="IPR021878">
    <property type="entry name" value="TgpA_N"/>
</dbReference>
<evidence type="ECO:0000256" key="1">
    <source>
        <dbReference type="SAM" id="MobiDB-lite"/>
    </source>
</evidence>
<evidence type="ECO:0000313" key="4">
    <source>
        <dbReference type="EMBL" id="GGJ85447.1"/>
    </source>
</evidence>
<name>A0A8J3B8L2_9ACTN</name>
<dbReference type="InterPro" id="IPR038765">
    <property type="entry name" value="Papain-like_cys_pep_sf"/>
</dbReference>
<evidence type="ECO:0000256" key="2">
    <source>
        <dbReference type="SAM" id="Phobius"/>
    </source>
</evidence>
<dbReference type="SMART" id="SM00460">
    <property type="entry name" value="TGc"/>
    <property type="match status" value="1"/>
</dbReference>
<reference evidence="4" key="2">
    <citation type="submission" date="2020-09" db="EMBL/GenBank/DDBJ databases">
        <authorList>
            <person name="Sun Q."/>
            <person name="Ohkuma M."/>
        </authorList>
    </citation>
    <scope>NUCLEOTIDE SEQUENCE</scope>
    <source>
        <strain evidence="4">JCM 3090</strain>
    </source>
</reference>
<dbReference type="PANTHER" id="PTHR42736:SF1">
    <property type="entry name" value="PROTEIN-GLUTAMINE GAMMA-GLUTAMYLTRANSFERASE"/>
    <property type="match status" value="1"/>
</dbReference>
<feature type="transmembrane region" description="Helical" evidence="2">
    <location>
        <begin position="7"/>
        <end position="25"/>
    </location>
</feature>
<accession>A0A8J3B8L2</accession>
<gene>
    <name evidence="4" type="ORF">GCM10010123_13920</name>
</gene>
<dbReference type="PANTHER" id="PTHR42736">
    <property type="entry name" value="PROTEIN-GLUTAMINE GAMMA-GLUTAMYLTRANSFERASE"/>
    <property type="match status" value="1"/>
</dbReference>
<comment type="caution">
    <text evidence="4">The sequence shown here is derived from an EMBL/GenBank/DDBJ whole genome shotgun (WGS) entry which is preliminary data.</text>
</comment>
<feature type="transmembrane region" description="Helical" evidence="2">
    <location>
        <begin position="167"/>
        <end position="186"/>
    </location>
</feature>
<dbReference type="Pfam" id="PF01841">
    <property type="entry name" value="Transglut_core"/>
    <property type="match status" value="1"/>
</dbReference>
<dbReference type="Gene3D" id="3.10.620.30">
    <property type="match status" value="1"/>
</dbReference>
<keyword evidence="2" id="KW-0472">Membrane</keyword>
<dbReference type="Proteomes" id="UP000649739">
    <property type="component" value="Unassembled WGS sequence"/>
</dbReference>
<feature type="region of interest" description="Disordered" evidence="1">
    <location>
        <begin position="569"/>
        <end position="613"/>
    </location>
</feature>
<proteinExistence type="predicted"/>
<dbReference type="InterPro" id="IPR052901">
    <property type="entry name" value="Bact_TGase-like"/>
</dbReference>
<dbReference type="Pfam" id="PF11992">
    <property type="entry name" value="TgpA_N"/>
    <property type="match status" value="1"/>
</dbReference>
<reference evidence="4" key="1">
    <citation type="journal article" date="2014" name="Int. J. Syst. Evol. Microbiol.">
        <title>Complete genome sequence of Corynebacterium casei LMG S-19264T (=DSM 44701T), isolated from a smear-ripened cheese.</title>
        <authorList>
            <consortium name="US DOE Joint Genome Institute (JGI-PGF)"/>
            <person name="Walter F."/>
            <person name="Albersmeier A."/>
            <person name="Kalinowski J."/>
            <person name="Ruckert C."/>
        </authorList>
    </citation>
    <scope>NUCLEOTIDE SEQUENCE</scope>
    <source>
        <strain evidence="4">JCM 3090</strain>
    </source>
</reference>
<keyword evidence="5" id="KW-1185">Reference proteome</keyword>
<feature type="compositionally biased region" description="Low complexity" evidence="1">
    <location>
        <begin position="578"/>
        <end position="598"/>
    </location>
</feature>
<dbReference type="RefSeq" id="WP_189169189.1">
    <property type="nucleotide sequence ID" value="NZ_BMQB01000002.1"/>
</dbReference>
<feature type="transmembrane region" description="Helical" evidence="2">
    <location>
        <begin position="118"/>
        <end position="137"/>
    </location>
</feature>
<evidence type="ECO:0000259" key="3">
    <source>
        <dbReference type="SMART" id="SM00460"/>
    </source>
</evidence>
<dbReference type="AlphaFoldDB" id="A0A8J3B8L2"/>
<organism evidence="4 5">
    <name type="scientific">Pilimelia anulata</name>
    <dbReference type="NCBI Taxonomy" id="53371"/>
    <lineage>
        <taxon>Bacteria</taxon>
        <taxon>Bacillati</taxon>
        <taxon>Actinomycetota</taxon>
        <taxon>Actinomycetes</taxon>
        <taxon>Micromonosporales</taxon>
        <taxon>Micromonosporaceae</taxon>
        <taxon>Pilimelia</taxon>
    </lineage>
</organism>
<dbReference type="SUPFAM" id="SSF54001">
    <property type="entry name" value="Cysteine proteinases"/>
    <property type="match status" value="1"/>
</dbReference>
<feature type="transmembrane region" description="Helical" evidence="2">
    <location>
        <begin position="31"/>
        <end position="50"/>
    </location>
</feature>
<feature type="transmembrane region" description="Helical" evidence="2">
    <location>
        <begin position="624"/>
        <end position="643"/>
    </location>
</feature>
<feature type="domain" description="Transglutaminase-like" evidence="3">
    <location>
        <begin position="484"/>
        <end position="554"/>
    </location>
</feature>
<dbReference type="EMBL" id="BMQB01000002">
    <property type="protein sequence ID" value="GGJ85447.1"/>
    <property type="molecule type" value="Genomic_DNA"/>
</dbReference>
<keyword evidence="2" id="KW-1133">Transmembrane helix</keyword>
<dbReference type="InterPro" id="IPR002931">
    <property type="entry name" value="Transglutaminase-like"/>
</dbReference>
<sequence length="818" mass="85731">MKPPRRLSVIAGVATLLGAAPLWSLFDTPAWAVQALIVVALITVASVLVGRLPGGRWLRVPVLLGALLLALTHLFPSGGDLLGLLPTGATLGNFAALVREAPAAVQGNAIPVPDLRPLLFLAATGVGLVAVAVDVLAVGARRPALAGLPLLVVYAVPVAIHTDSAPVAPFAVGATGFLWLLVADNLERVRRFGRRFRGDGSSVDAGEPSPLGASARRLGLVGVVLAVLLPLAVPEVSAGVLGPQGIGAPGGGRPGGGRPVDLFADLSGRLNQPQVQELVRLETNDPRPEYLRFAVADIVDERGFRAGGWSGTPIGTALGGNRRIPAPGRPAALPDPALGDPDGPVYEARVSVSRAFAMRMAPVYPRLAWTTLDNDWLLDPERETVYSSVESAADRRYRFGFARPELDARTLRRAGPLPPDDPARRWTEVPPLPRVQQLVAELTRGATTDYDRVERLRGYFDPANGFRYDLRTEPSTTGAAITDFLDRKVGFCQQYAAALAWLVRAAGIPARVAIGFTLGNDNRDGVRVLTNRNLHAWTEVYFPGVGWVLFESTPPAAVTGTLNPAYAPNAVDVDTDRPAPGASTTPTGAAEPAPTGAPSRGPGRDIDAGAPGAAAPVPAAADRWWLPPAVLLVVALLALPALYRRRLRRRRAAPATGAPAVTVGPAADAPAMVAEDGWRARAHAAWAELTDTLVDYGVPTPDNDTPRQRAARIGTDLALPAPMAEAVRGLAHAEERARYARSGTGADPAATAAALGAVRAACAERTGRGGRLAATLLPRSVLRRAAAALRAYGERAGATAAAWRATAERLTPRRATRG</sequence>